<dbReference type="InterPro" id="IPR053927">
    <property type="entry name" value="FlgK_helical"/>
</dbReference>
<dbReference type="InterPro" id="IPR002371">
    <property type="entry name" value="FlgK"/>
</dbReference>
<reference evidence="11 12" key="1">
    <citation type="journal article" date="2017" name="Syst. Appl. Microbiol.">
        <title>Pseudomonas caspiana sp. nov., a citrus pathogen in the Pseudomonas syringae phylogenetic group.</title>
        <authorList>
            <person name="Busquets A."/>
            <person name="Gomila M."/>
            <person name="Beiki F."/>
            <person name="Mulet M."/>
            <person name="Rahimian H."/>
            <person name="Garcia-Valdes E."/>
            <person name="Lalucat J."/>
        </authorList>
    </citation>
    <scope>NUCLEOTIDE SEQUENCE [LARGE SCALE GENOMIC DNA]</scope>
    <source>
        <strain evidence="11 12">FBF102</strain>
    </source>
</reference>
<gene>
    <name evidence="11" type="primary">flgK</name>
    <name evidence="11" type="ORF">AUC60_22630</name>
</gene>
<evidence type="ECO:0000259" key="9">
    <source>
        <dbReference type="Pfam" id="PF21158"/>
    </source>
</evidence>
<comment type="similarity">
    <text evidence="3">Belongs to the flagella basal body rod proteins family.</text>
</comment>
<dbReference type="Proteomes" id="UP000195440">
    <property type="component" value="Unassembled WGS sequence"/>
</dbReference>
<dbReference type="PRINTS" id="PR01005">
    <property type="entry name" value="FLGHOOKAP1"/>
</dbReference>
<comment type="caution">
    <text evidence="11">The sequence shown here is derived from an EMBL/GenBank/DDBJ whole genome shotgun (WGS) entry which is preliminary data.</text>
</comment>
<keyword evidence="5" id="KW-0964">Secreted</keyword>
<dbReference type="GO" id="GO:0005576">
    <property type="term" value="C:extracellular region"/>
    <property type="evidence" value="ECO:0007669"/>
    <property type="project" value="UniProtKB-SubCell"/>
</dbReference>
<evidence type="ECO:0000256" key="5">
    <source>
        <dbReference type="ARBA" id="ARBA00022525"/>
    </source>
</evidence>
<dbReference type="GO" id="GO:0044780">
    <property type="term" value="P:bacterial-type flagellum assembly"/>
    <property type="evidence" value="ECO:0007669"/>
    <property type="project" value="InterPro"/>
</dbReference>
<feature type="domain" description="Flagellar hook-associated protein 1 D2-like" evidence="9">
    <location>
        <begin position="341"/>
        <end position="423"/>
    </location>
</feature>
<feature type="domain" description="Flagellar hook-associated protein FlgK helical" evidence="10">
    <location>
        <begin position="94"/>
        <end position="324"/>
    </location>
</feature>
<dbReference type="Pfam" id="PF00460">
    <property type="entry name" value="Flg_bb_rod"/>
    <property type="match status" value="1"/>
</dbReference>
<dbReference type="RefSeq" id="WP_087273170.1">
    <property type="nucleotide sequence ID" value="NZ_JBJGBV010000002.1"/>
</dbReference>
<dbReference type="Pfam" id="PF21158">
    <property type="entry name" value="flgK_1st_1"/>
    <property type="match status" value="1"/>
</dbReference>
<evidence type="ECO:0000256" key="6">
    <source>
        <dbReference type="ARBA" id="ARBA00023143"/>
    </source>
</evidence>
<dbReference type="PANTHER" id="PTHR30033">
    <property type="entry name" value="FLAGELLAR HOOK-ASSOCIATED PROTEIN 1"/>
    <property type="match status" value="1"/>
</dbReference>
<feature type="domain" description="Flagellar basal-body/hook protein C-terminal" evidence="8">
    <location>
        <begin position="647"/>
        <end position="685"/>
    </location>
</feature>
<evidence type="ECO:0000259" key="10">
    <source>
        <dbReference type="Pfam" id="PF22638"/>
    </source>
</evidence>
<protein>
    <recommendedName>
        <fullName evidence="4">Flagellar hook-associated protein 1</fullName>
    </recommendedName>
</protein>
<comment type="subcellular location">
    <subcellularLocation>
        <location evidence="1">Bacterial flagellum</location>
    </subcellularLocation>
    <subcellularLocation>
        <location evidence="2">Secreted</location>
    </subcellularLocation>
</comment>
<evidence type="ECO:0000256" key="4">
    <source>
        <dbReference type="ARBA" id="ARBA00016244"/>
    </source>
</evidence>
<sequence length="687" mass="70604">MSLLSIGLSGINASSAAINTIGNNTANVDTAGYSRQQVMTTASAQRNIGIGVGFIGTGTTLSDVRRIYNSYLDAQLQSSTSLSADAVAYSGQASKTDTLLSDSTTGVAAQLSKFFTDLQSIATYPTQSAERSSFLTQANALSARFNSVAAQLSSQNENVNSQLSTFTTQVNELTTTIASLNKQITQASGGNTSPNSLLDSRNEAVRQLSGLVGVKVIETNGNYDVYTGTGQSLVSGSSAYKMSATPSKEDPLQYNVQITYGNTDTDVTSVITGGSIGGLLRYRSEVLTPATNELGRVAIVLSDQINKQLMQGIDSKGNFGTALFNSINDAALITQRSTGATTNSAGSGNLSVTIGNASALTADDYEVTFTGPTDNDYLVRRLPNGESVGTGSLTDDPPKQFEGFSLSLSGAAVKAGDVFKVTPTRNGASGLAVALTDPKDIAAAAPLTATAGASNSGTGGFTQPSISSPVDIYDTTKVTDWRNAVQSNTPMRIVMGTVTSGVQSYSLVNAQGAPVLDQNGTAITGTIIPGQSNNLKLNVGYTDNSTTPASQTALTIEMSVSGTPQPNDTFSISMTGGGSSDNRNATAAVALQTAKTVGVNNGNVGTSLSGAYGDLVGTVGTRSSQGKSDVTATAAVLTQAKSARDSVSGVSLDEEAANLIKYQQYYTASSQIIKAAQSIFSTLLNSL</sequence>
<evidence type="ECO:0000256" key="2">
    <source>
        <dbReference type="ARBA" id="ARBA00004613"/>
    </source>
</evidence>
<evidence type="ECO:0000256" key="1">
    <source>
        <dbReference type="ARBA" id="ARBA00004365"/>
    </source>
</evidence>
<name>A0A1Y3NZC0_9PSED</name>
<keyword evidence="11" id="KW-0969">Cilium</keyword>
<dbReference type="InterPro" id="IPR010930">
    <property type="entry name" value="Flg_bb/hook_C_dom"/>
</dbReference>
<dbReference type="SUPFAM" id="SSF64518">
    <property type="entry name" value="Phase 1 flagellin"/>
    <property type="match status" value="2"/>
</dbReference>
<evidence type="ECO:0000313" key="11">
    <source>
        <dbReference type="EMBL" id="OUM71591.1"/>
    </source>
</evidence>
<keyword evidence="11" id="KW-0966">Cell projection</keyword>
<evidence type="ECO:0000313" key="12">
    <source>
        <dbReference type="Proteomes" id="UP000195440"/>
    </source>
</evidence>
<organism evidence="11 12">
    <name type="scientific">Pseudomonas caspiana</name>
    <dbReference type="NCBI Taxonomy" id="1451454"/>
    <lineage>
        <taxon>Bacteria</taxon>
        <taxon>Pseudomonadati</taxon>
        <taxon>Pseudomonadota</taxon>
        <taxon>Gammaproteobacteria</taxon>
        <taxon>Pseudomonadales</taxon>
        <taxon>Pseudomonadaceae</taxon>
        <taxon>Pseudomonas</taxon>
    </lineage>
</organism>
<proteinExistence type="inferred from homology"/>
<dbReference type="InterPro" id="IPR001444">
    <property type="entry name" value="Flag_bb_rod_N"/>
</dbReference>
<dbReference type="InterPro" id="IPR049119">
    <property type="entry name" value="FlgK_D2-like"/>
</dbReference>
<keyword evidence="12" id="KW-1185">Reference proteome</keyword>
<evidence type="ECO:0000259" key="7">
    <source>
        <dbReference type="Pfam" id="PF00460"/>
    </source>
</evidence>
<keyword evidence="6" id="KW-0975">Bacterial flagellum</keyword>
<accession>A0A1Y3NZC0</accession>
<evidence type="ECO:0000259" key="8">
    <source>
        <dbReference type="Pfam" id="PF06429"/>
    </source>
</evidence>
<evidence type="ECO:0000256" key="3">
    <source>
        <dbReference type="ARBA" id="ARBA00009677"/>
    </source>
</evidence>
<dbReference type="GO" id="GO:0009424">
    <property type="term" value="C:bacterial-type flagellum hook"/>
    <property type="evidence" value="ECO:0007669"/>
    <property type="project" value="InterPro"/>
</dbReference>
<keyword evidence="11" id="KW-0282">Flagellum</keyword>
<dbReference type="GO" id="GO:0005198">
    <property type="term" value="F:structural molecule activity"/>
    <property type="evidence" value="ECO:0007669"/>
    <property type="project" value="InterPro"/>
</dbReference>
<dbReference type="EMBL" id="LOHF01000025">
    <property type="protein sequence ID" value="OUM71591.1"/>
    <property type="molecule type" value="Genomic_DNA"/>
</dbReference>
<dbReference type="OrthoDB" id="9802553at2"/>
<dbReference type="Pfam" id="PF06429">
    <property type="entry name" value="Flg_bbr_C"/>
    <property type="match status" value="1"/>
</dbReference>
<feature type="domain" description="Flagellar basal body rod protein N-terminal" evidence="7">
    <location>
        <begin position="6"/>
        <end position="33"/>
    </location>
</feature>
<dbReference type="AlphaFoldDB" id="A0A1Y3NZC0"/>
<dbReference type="Pfam" id="PF22638">
    <property type="entry name" value="FlgK_D1"/>
    <property type="match status" value="1"/>
</dbReference>
<dbReference type="NCBIfam" id="TIGR02492">
    <property type="entry name" value="flgK_ends"/>
    <property type="match status" value="1"/>
</dbReference>
<dbReference type="PANTHER" id="PTHR30033:SF1">
    <property type="entry name" value="FLAGELLAR HOOK-ASSOCIATED PROTEIN 1"/>
    <property type="match status" value="1"/>
</dbReference>